<dbReference type="SUPFAM" id="SSF53756">
    <property type="entry name" value="UDP-Glycosyltransferase/glycogen phosphorylase"/>
    <property type="match status" value="1"/>
</dbReference>
<dbReference type="EMBL" id="LNQE01000934">
    <property type="protein sequence ID" value="KUG22897.1"/>
    <property type="molecule type" value="Genomic_DNA"/>
</dbReference>
<dbReference type="Pfam" id="PF00534">
    <property type="entry name" value="Glycos_transf_1"/>
    <property type="match status" value="1"/>
</dbReference>
<accession>A0A0W8FQ50</accession>
<evidence type="ECO:0000259" key="1">
    <source>
        <dbReference type="Pfam" id="PF00534"/>
    </source>
</evidence>
<dbReference type="InterPro" id="IPR001296">
    <property type="entry name" value="Glyco_trans_1"/>
</dbReference>
<reference evidence="3" key="1">
    <citation type="journal article" date="2015" name="Proc. Natl. Acad. Sci. U.S.A.">
        <title>Networks of energetic and metabolic interactions define dynamics in microbial communities.</title>
        <authorList>
            <person name="Embree M."/>
            <person name="Liu J.K."/>
            <person name="Al-Bassam M.M."/>
            <person name="Zengler K."/>
        </authorList>
    </citation>
    <scope>NUCLEOTIDE SEQUENCE</scope>
</reference>
<protein>
    <submittedName>
        <fullName evidence="3">Glycosyl transferase, group 1 family protein</fullName>
    </submittedName>
</protein>
<dbReference type="InterPro" id="IPR028098">
    <property type="entry name" value="Glyco_trans_4-like_N"/>
</dbReference>
<dbReference type="AlphaFoldDB" id="A0A0W8FQ50"/>
<dbReference type="Gene3D" id="3.40.50.2000">
    <property type="entry name" value="Glycogen Phosphorylase B"/>
    <property type="match status" value="2"/>
</dbReference>
<feature type="domain" description="Glycosyltransferase subfamily 4-like N-terminal" evidence="2">
    <location>
        <begin position="25"/>
        <end position="213"/>
    </location>
</feature>
<comment type="caution">
    <text evidence="3">The sequence shown here is derived from an EMBL/GenBank/DDBJ whole genome shotgun (WGS) entry which is preliminary data.</text>
</comment>
<keyword evidence="3" id="KW-0808">Transferase</keyword>
<proteinExistence type="predicted"/>
<dbReference type="GO" id="GO:0016757">
    <property type="term" value="F:glycosyltransferase activity"/>
    <property type="evidence" value="ECO:0007669"/>
    <property type="project" value="InterPro"/>
</dbReference>
<dbReference type="CDD" id="cd03801">
    <property type="entry name" value="GT4_PimA-like"/>
    <property type="match status" value="1"/>
</dbReference>
<name>A0A0W8FQ50_9ZZZZ</name>
<evidence type="ECO:0000259" key="2">
    <source>
        <dbReference type="Pfam" id="PF13439"/>
    </source>
</evidence>
<organism evidence="3">
    <name type="scientific">hydrocarbon metagenome</name>
    <dbReference type="NCBI Taxonomy" id="938273"/>
    <lineage>
        <taxon>unclassified sequences</taxon>
        <taxon>metagenomes</taxon>
        <taxon>ecological metagenomes</taxon>
    </lineage>
</organism>
<dbReference type="PANTHER" id="PTHR45947">
    <property type="entry name" value="SULFOQUINOVOSYL TRANSFERASE SQD2"/>
    <property type="match status" value="1"/>
</dbReference>
<sequence>MEKKREETLKMKIAIVHNAYGLISGEDVVVNNLATLLEKRDITVQWFSRSSAEIEETKLGKIPAFFSGIHNPFSRRSFGCFLRQFNPDIVHIHNLYPLISPAILPECTAQGIPVVMTVHNFRLACPNGLLMSHDELCHRCLGGREYWCILRNCENSFFKSTGYTIRTAVARILRRYYNHVNHFICLNDFQRDLLIKEGLPADRATVLSNPISLNMKIPPRTLGADKKMDPRQEHSGMTGGGYVAYVGRLSPEKDILTLIESARRLGDLQFKFAGSYHRMPEVIKQKPDNCEFLGQLDAEDLVRFYRDARMVVFATRCYEGFPTVLLEAMSYGLPVVCSRIGGLPMIVEDGVNGLLYEPGNAVELADRIRMLWQDTALCQKLGEAGQRKMQEEYAAERLMDRLIGIYEKVIRAQKR</sequence>
<gene>
    <name evidence="3" type="ORF">ASZ90_007332</name>
</gene>
<dbReference type="Pfam" id="PF13439">
    <property type="entry name" value="Glyco_transf_4"/>
    <property type="match status" value="1"/>
</dbReference>
<dbReference type="InterPro" id="IPR050194">
    <property type="entry name" value="Glycosyltransferase_grp1"/>
</dbReference>
<dbReference type="PANTHER" id="PTHR45947:SF13">
    <property type="entry name" value="TRANSFERASE"/>
    <property type="match status" value="1"/>
</dbReference>
<evidence type="ECO:0000313" key="3">
    <source>
        <dbReference type="EMBL" id="KUG22897.1"/>
    </source>
</evidence>
<feature type="domain" description="Glycosyl transferase family 1" evidence="1">
    <location>
        <begin position="241"/>
        <end position="387"/>
    </location>
</feature>